<dbReference type="EMBL" id="JAESVB010000002">
    <property type="protein sequence ID" value="MCB8874840.1"/>
    <property type="molecule type" value="Genomic_DNA"/>
</dbReference>
<keyword evidence="3" id="KW-1185">Reference proteome</keyword>
<dbReference type="SUPFAM" id="SSF54909">
    <property type="entry name" value="Dimeric alpha+beta barrel"/>
    <property type="match status" value="1"/>
</dbReference>
<feature type="domain" description="ABM" evidence="1">
    <location>
        <begin position="2"/>
        <end position="93"/>
    </location>
</feature>
<proteinExistence type="predicted"/>
<gene>
    <name evidence="2" type="ORF">ASILVAE211_06570</name>
</gene>
<organism evidence="2 3">
    <name type="scientific">Acidisoma silvae</name>
    <dbReference type="NCBI Taxonomy" id="2802396"/>
    <lineage>
        <taxon>Bacteria</taxon>
        <taxon>Pseudomonadati</taxon>
        <taxon>Pseudomonadota</taxon>
        <taxon>Alphaproteobacteria</taxon>
        <taxon>Acetobacterales</taxon>
        <taxon>Acidocellaceae</taxon>
        <taxon>Acidisoma</taxon>
    </lineage>
</organism>
<evidence type="ECO:0000313" key="3">
    <source>
        <dbReference type="Proteomes" id="UP000708298"/>
    </source>
</evidence>
<dbReference type="Proteomes" id="UP000708298">
    <property type="component" value="Unassembled WGS sequence"/>
</dbReference>
<reference evidence="2" key="2">
    <citation type="submission" date="2021-01" db="EMBL/GenBank/DDBJ databases">
        <authorList>
            <person name="Mieszkin S."/>
            <person name="Pouder E."/>
            <person name="Alain K."/>
        </authorList>
    </citation>
    <scope>NUCLEOTIDE SEQUENCE</scope>
    <source>
        <strain evidence="2">HW T2.11</strain>
    </source>
</reference>
<protein>
    <submittedName>
        <fullName evidence="2">Antibiotic biosynthesis monooxygenase</fullName>
    </submittedName>
</protein>
<name>A0A963YQ33_9PROT</name>
<evidence type="ECO:0000259" key="1">
    <source>
        <dbReference type="PROSITE" id="PS51725"/>
    </source>
</evidence>
<dbReference type="PANTHER" id="PTHR34474">
    <property type="entry name" value="SIGNAL TRANSDUCTION PROTEIN TRAP"/>
    <property type="match status" value="1"/>
</dbReference>
<dbReference type="Gene3D" id="3.30.70.100">
    <property type="match status" value="1"/>
</dbReference>
<keyword evidence="2" id="KW-0560">Oxidoreductase</keyword>
<accession>A0A963YQ33</accession>
<dbReference type="PANTHER" id="PTHR34474:SF2">
    <property type="entry name" value="SIGNAL TRANSDUCTION PROTEIN TRAP"/>
    <property type="match status" value="1"/>
</dbReference>
<keyword evidence="2" id="KW-0503">Monooxygenase</keyword>
<dbReference type="RefSeq" id="WP_227320501.1">
    <property type="nucleotide sequence ID" value="NZ_JAESVB010000002.1"/>
</dbReference>
<dbReference type="AlphaFoldDB" id="A0A963YQ33"/>
<dbReference type="GO" id="GO:0004497">
    <property type="term" value="F:monooxygenase activity"/>
    <property type="evidence" value="ECO:0007669"/>
    <property type="project" value="UniProtKB-KW"/>
</dbReference>
<comment type="caution">
    <text evidence="2">The sequence shown here is derived from an EMBL/GenBank/DDBJ whole genome shotgun (WGS) entry which is preliminary data.</text>
</comment>
<sequence length="119" mass="13436">MFIATNRFKINPDHHTAFRDRWLARETHLETVPGFVAFHLLEGPKKDDHVLFVSHTIWQEREDFEAWTKSEQFRAAHVQAAQGVSMALGRPEFEGFAVVQELVMDGAPGFLTSGATQAA</sequence>
<reference evidence="2" key="1">
    <citation type="journal article" date="2021" name="Microorganisms">
        <title>Acidisoma silvae sp. nov. and Acidisomacellulosilytica sp. nov., Two Acidophilic Bacteria Isolated from Decaying Wood, Hydrolyzing Cellulose and Producing Poly-3-hydroxybutyrate.</title>
        <authorList>
            <person name="Mieszkin S."/>
            <person name="Pouder E."/>
            <person name="Uroz S."/>
            <person name="Simon-Colin C."/>
            <person name="Alain K."/>
        </authorList>
    </citation>
    <scope>NUCLEOTIDE SEQUENCE</scope>
    <source>
        <strain evidence="2">HW T2.11</strain>
    </source>
</reference>
<evidence type="ECO:0000313" key="2">
    <source>
        <dbReference type="EMBL" id="MCB8874840.1"/>
    </source>
</evidence>
<dbReference type="Pfam" id="PF03992">
    <property type="entry name" value="ABM"/>
    <property type="match status" value="1"/>
</dbReference>
<dbReference type="InterPro" id="IPR011008">
    <property type="entry name" value="Dimeric_a/b-barrel"/>
</dbReference>
<dbReference type="InterPro" id="IPR050404">
    <property type="entry name" value="Heme-degrading_MO"/>
</dbReference>
<dbReference type="PROSITE" id="PS51725">
    <property type="entry name" value="ABM"/>
    <property type="match status" value="1"/>
</dbReference>
<dbReference type="InterPro" id="IPR007138">
    <property type="entry name" value="ABM_dom"/>
</dbReference>